<dbReference type="GO" id="GO:0005829">
    <property type="term" value="C:cytosol"/>
    <property type="evidence" value="ECO:0007669"/>
    <property type="project" value="TreeGrafter"/>
</dbReference>
<dbReference type="NCBIfam" id="TIGR00010">
    <property type="entry name" value="YchF/TatD family DNA exonuclease"/>
    <property type="match status" value="1"/>
</dbReference>
<dbReference type="SUPFAM" id="SSF51556">
    <property type="entry name" value="Metallo-dependent hydrolases"/>
    <property type="match status" value="1"/>
</dbReference>
<dbReference type="PIRSF" id="PIRSF005902">
    <property type="entry name" value="DNase_TatD"/>
    <property type="match status" value="1"/>
</dbReference>
<dbReference type="KEGG" id="copr:Cop2CBH44_18110"/>
<evidence type="ECO:0000313" key="6">
    <source>
        <dbReference type="Proteomes" id="UP000594042"/>
    </source>
</evidence>
<protein>
    <submittedName>
        <fullName evidence="5">TatD family hydrolase</fullName>
    </submittedName>
</protein>
<dbReference type="InterPro" id="IPR015991">
    <property type="entry name" value="TatD/YcfH-like"/>
</dbReference>
<dbReference type="EMBL" id="AP023322">
    <property type="protein sequence ID" value="BCI63458.1"/>
    <property type="molecule type" value="Genomic_DNA"/>
</dbReference>
<evidence type="ECO:0000256" key="1">
    <source>
        <dbReference type="ARBA" id="ARBA00009275"/>
    </source>
</evidence>
<dbReference type="PANTHER" id="PTHR46124">
    <property type="entry name" value="D-AMINOACYL-TRNA DEACYLASE"/>
    <property type="match status" value="1"/>
</dbReference>
<dbReference type="InterPro" id="IPR001130">
    <property type="entry name" value="TatD-like"/>
</dbReference>
<dbReference type="Proteomes" id="UP000594042">
    <property type="component" value="Chromosome"/>
</dbReference>
<sequence>MIDTHTHIYLTEFDNDRDDVVLRAREAGITKVVLPNVDLTTIRPLDEAVNRYAGFCFPAMGLHPTSVDSNYKKVLDHIAKLLDTSEYCAIGEIGLDLYWDKTFISEQIDALIQQMTWASSKKLPVIIHCREALPEILQVLKDLRHLSLQGVFHSFSGTPDDVSMISEFGDFYFGINGVATFKNVHLEDVVKKIGLHRLLLETDAPYLTPVPFRGKRNEPAYIIYTARRLADIMGISLSELSDQTTYNACRLFGLSTK</sequence>
<dbReference type="CDD" id="cd01310">
    <property type="entry name" value="TatD_DNAse"/>
    <property type="match status" value="1"/>
</dbReference>
<keyword evidence="2 4" id="KW-0479">Metal-binding</keyword>
<dbReference type="GO" id="GO:0046872">
    <property type="term" value="F:metal ion binding"/>
    <property type="evidence" value="ECO:0007669"/>
    <property type="project" value="UniProtKB-KW"/>
</dbReference>
<proteinExistence type="inferred from homology"/>
<dbReference type="FunFam" id="3.20.20.140:FF:000005">
    <property type="entry name" value="TatD family hydrolase"/>
    <property type="match status" value="1"/>
</dbReference>
<feature type="binding site" evidence="4">
    <location>
        <position position="203"/>
    </location>
    <ligand>
        <name>a divalent metal cation</name>
        <dbReference type="ChEBI" id="CHEBI:60240"/>
        <label>1</label>
    </ligand>
</feature>
<gene>
    <name evidence="5" type="primary">tatD</name>
    <name evidence="5" type="ORF">Cop2CBH44_18110</name>
</gene>
<feature type="binding site" evidence="4">
    <location>
        <position position="128"/>
    </location>
    <ligand>
        <name>a divalent metal cation</name>
        <dbReference type="ChEBI" id="CHEBI:60240"/>
        <label>2</label>
    </ligand>
</feature>
<name>A0A7G1HZ29_9BACT</name>
<evidence type="ECO:0000256" key="4">
    <source>
        <dbReference type="PIRSR" id="PIRSR005902-1"/>
    </source>
</evidence>
<evidence type="ECO:0000313" key="5">
    <source>
        <dbReference type="EMBL" id="BCI63458.1"/>
    </source>
</evidence>
<keyword evidence="6" id="KW-1185">Reference proteome</keyword>
<dbReference type="GO" id="GO:0004536">
    <property type="term" value="F:DNA nuclease activity"/>
    <property type="evidence" value="ECO:0007669"/>
    <property type="project" value="InterPro"/>
</dbReference>
<evidence type="ECO:0000256" key="3">
    <source>
        <dbReference type="ARBA" id="ARBA00022801"/>
    </source>
</evidence>
<reference evidence="6" key="1">
    <citation type="submission" date="2020-07" db="EMBL/GenBank/DDBJ databases">
        <title>Complete genome sequencing of Coprobacter sp. strain 2CBH44.</title>
        <authorList>
            <person name="Sakamoto M."/>
            <person name="Murakami T."/>
            <person name="Mori H."/>
        </authorList>
    </citation>
    <scope>NUCLEOTIDE SEQUENCE [LARGE SCALE GENOMIC DNA]</scope>
    <source>
        <strain evidence="6">2CBH44</strain>
    </source>
</reference>
<dbReference type="InterPro" id="IPR032466">
    <property type="entry name" value="Metal_Hydrolase"/>
</dbReference>
<feature type="binding site" evidence="4">
    <location>
        <position position="92"/>
    </location>
    <ligand>
        <name>a divalent metal cation</name>
        <dbReference type="ChEBI" id="CHEBI:60240"/>
        <label>1</label>
    </ligand>
</feature>
<comment type="similarity">
    <text evidence="1">Belongs to the metallo-dependent hydrolases superfamily. TatD-type hydrolase family.</text>
</comment>
<feature type="binding site" evidence="4">
    <location>
        <position position="5"/>
    </location>
    <ligand>
        <name>a divalent metal cation</name>
        <dbReference type="ChEBI" id="CHEBI:60240"/>
        <label>1</label>
    </ligand>
</feature>
<feature type="binding site" evidence="4">
    <location>
        <position position="153"/>
    </location>
    <ligand>
        <name>a divalent metal cation</name>
        <dbReference type="ChEBI" id="CHEBI:60240"/>
        <label>2</label>
    </ligand>
</feature>
<dbReference type="AlphaFoldDB" id="A0A7G1HZ29"/>
<dbReference type="Pfam" id="PF01026">
    <property type="entry name" value="TatD_DNase"/>
    <property type="match status" value="1"/>
</dbReference>
<accession>A0A7G1HZ29</accession>
<evidence type="ECO:0000256" key="2">
    <source>
        <dbReference type="ARBA" id="ARBA00022723"/>
    </source>
</evidence>
<feature type="binding site" evidence="4">
    <location>
        <position position="7"/>
    </location>
    <ligand>
        <name>a divalent metal cation</name>
        <dbReference type="ChEBI" id="CHEBI:60240"/>
        <label>1</label>
    </ligand>
</feature>
<dbReference type="RefSeq" id="WP_021930556.1">
    <property type="nucleotide sequence ID" value="NZ_AP023322.1"/>
</dbReference>
<organism evidence="5 6">
    <name type="scientific">Coprobacter secundus subsp. similis</name>
    <dbReference type="NCBI Taxonomy" id="2751153"/>
    <lineage>
        <taxon>Bacteria</taxon>
        <taxon>Pseudomonadati</taxon>
        <taxon>Bacteroidota</taxon>
        <taxon>Bacteroidia</taxon>
        <taxon>Bacteroidales</taxon>
        <taxon>Barnesiellaceae</taxon>
        <taxon>Coprobacter</taxon>
    </lineage>
</organism>
<dbReference type="PANTHER" id="PTHR46124:SF4">
    <property type="entry name" value="HYDROLASE TATD"/>
    <property type="match status" value="1"/>
</dbReference>
<keyword evidence="3 5" id="KW-0378">Hydrolase</keyword>
<dbReference type="Gene3D" id="3.20.20.140">
    <property type="entry name" value="Metal-dependent hydrolases"/>
    <property type="match status" value="1"/>
</dbReference>
<dbReference type="GO" id="GO:0016788">
    <property type="term" value="F:hydrolase activity, acting on ester bonds"/>
    <property type="evidence" value="ECO:0007669"/>
    <property type="project" value="InterPro"/>
</dbReference>